<dbReference type="SUPFAM" id="SSF48317">
    <property type="entry name" value="Acid phosphatase/Vanadium-dependent haloperoxidase"/>
    <property type="match status" value="1"/>
</dbReference>
<evidence type="ECO:0000256" key="6">
    <source>
        <dbReference type="ARBA" id="ARBA00022989"/>
    </source>
</evidence>
<dbReference type="InterPro" id="IPR000326">
    <property type="entry name" value="PAP2/HPO"/>
</dbReference>
<keyword evidence="13" id="KW-1185">Reference proteome</keyword>
<dbReference type="Proteomes" id="UP001388366">
    <property type="component" value="Unassembled WGS sequence"/>
</dbReference>
<evidence type="ECO:0000313" key="12">
    <source>
        <dbReference type="EMBL" id="MEM5550253.1"/>
    </source>
</evidence>
<dbReference type="EMBL" id="JBBMQU010000007">
    <property type="protein sequence ID" value="MEM5550253.1"/>
    <property type="molecule type" value="Genomic_DNA"/>
</dbReference>
<sequence>MSEYNILKKVAQLDENLFLKLFNGNSPLWLKNSALGLSKSGNGGLYLVIAFAVSWLGSEQELLAVTLLLGFLIERPIYYIAKNGFARVRPCDCLVKGAYIVPGDKFSLPSGHSAGAFLVAIILAQYFPQLSVVWFLWAVGVAASRVVLGVHFPADVVLGGLIGSSCGLAAILVVGYL</sequence>
<evidence type="ECO:0000256" key="8">
    <source>
        <dbReference type="ARBA" id="ARBA00032707"/>
    </source>
</evidence>
<proteinExistence type="predicted"/>
<keyword evidence="6 10" id="KW-1133">Transmembrane helix</keyword>
<evidence type="ECO:0000256" key="7">
    <source>
        <dbReference type="ARBA" id="ARBA00023136"/>
    </source>
</evidence>
<keyword evidence="3" id="KW-1003">Cell membrane</keyword>
<name>A0ABU9TZN7_9GAMM</name>
<keyword evidence="4 10" id="KW-0812">Transmembrane</keyword>
<dbReference type="EC" id="3.6.1.27" evidence="2"/>
<dbReference type="SMART" id="SM00014">
    <property type="entry name" value="acidPPc"/>
    <property type="match status" value="1"/>
</dbReference>
<dbReference type="Gene3D" id="1.20.144.10">
    <property type="entry name" value="Phosphatidic acid phosphatase type 2/haloperoxidase"/>
    <property type="match status" value="1"/>
</dbReference>
<dbReference type="Pfam" id="PF01569">
    <property type="entry name" value="PAP2"/>
    <property type="match status" value="1"/>
</dbReference>
<feature type="transmembrane region" description="Helical" evidence="10">
    <location>
        <begin position="157"/>
        <end position="176"/>
    </location>
</feature>
<comment type="caution">
    <text evidence="12">The sequence shown here is derived from an EMBL/GenBank/DDBJ whole genome shotgun (WGS) entry which is preliminary data.</text>
</comment>
<dbReference type="CDD" id="cd01610">
    <property type="entry name" value="PAP2_like"/>
    <property type="match status" value="1"/>
</dbReference>
<evidence type="ECO:0000256" key="1">
    <source>
        <dbReference type="ARBA" id="ARBA00004651"/>
    </source>
</evidence>
<evidence type="ECO:0000259" key="11">
    <source>
        <dbReference type="SMART" id="SM00014"/>
    </source>
</evidence>
<protein>
    <recommendedName>
        <fullName evidence="2">undecaprenyl-diphosphate phosphatase</fullName>
        <ecNumber evidence="2">3.6.1.27</ecNumber>
    </recommendedName>
    <alternativeName>
        <fullName evidence="8">Undecaprenyl pyrophosphate phosphatase</fullName>
    </alternativeName>
</protein>
<evidence type="ECO:0000256" key="3">
    <source>
        <dbReference type="ARBA" id="ARBA00022475"/>
    </source>
</evidence>
<evidence type="ECO:0000313" key="13">
    <source>
        <dbReference type="Proteomes" id="UP001388366"/>
    </source>
</evidence>
<evidence type="ECO:0000256" key="9">
    <source>
        <dbReference type="ARBA" id="ARBA00047594"/>
    </source>
</evidence>
<keyword evidence="5" id="KW-0378">Hydrolase</keyword>
<evidence type="ECO:0000256" key="5">
    <source>
        <dbReference type="ARBA" id="ARBA00022801"/>
    </source>
</evidence>
<reference evidence="12 13" key="1">
    <citation type="submission" date="2024-03" db="EMBL/GenBank/DDBJ databases">
        <title>Community enrichment and isolation of bacterial strains for fucoidan degradation.</title>
        <authorList>
            <person name="Sichert A."/>
        </authorList>
    </citation>
    <scope>NUCLEOTIDE SEQUENCE [LARGE SCALE GENOMIC DNA]</scope>
    <source>
        <strain evidence="12 13">AS81</strain>
    </source>
</reference>
<gene>
    <name evidence="12" type="ORF">WNY63_05870</name>
</gene>
<dbReference type="RefSeq" id="WP_054204894.1">
    <property type="nucleotide sequence ID" value="NZ_BDDS01000009.1"/>
</dbReference>
<organism evidence="12 13">
    <name type="scientific">Pseudoalteromonas neustonica</name>
    <dbReference type="NCBI Taxonomy" id="1840331"/>
    <lineage>
        <taxon>Bacteria</taxon>
        <taxon>Pseudomonadati</taxon>
        <taxon>Pseudomonadota</taxon>
        <taxon>Gammaproteobacteria</taxon>
        <taxon>Alteromonadales</taxon>
        <taxon>Pseudoalteromonadaceae</taxon>
        <taxon>Pseudoalteromonas</taxon>
    </lineage>
</organism>
<evidence type="ECO:0000256" key="2">
    <source>
        <dbReference type="ARBA" id="ARBA00012374"/>
    </source>
</evidence>
<dbReference type="PANTHER" id="PTHR14969:SF62">
    <property type="entry name" value="DECAPRENYLPHOSPHORYL-5-PHOSPHORIBOSE PHOSPHATASE RV3807C-RELATED"/>
    <property type="match status" value="1"/>
</dbReference>
<comment type="catalytic activity">
    <reaction evidence="9">
        <text>di-trans,octa-cis-undecaprenyl diphosphate + H2O = di-trans,octa-cis-undecaprenyl phosphate + phosphate + H(+)</text>
        <dbReference type="Rhea" id="RHEA:28094"/>
        <dbReference type="ChEBI" id="CHEBI:15377"/>
        <dbReference type="ChEBI" id="CHEBI:15378"/>
        <dbReference type="ChEBI" id="CHEBI:43474"/>
        <dbReference type="ChEBI" id="CHEBI:58405"/>
        <dbReference type="ChEBI" id="CHEBI:60392"/>
        <dbReference type="EC" id="3.6.1.27"/>
    </reaction>
</comment>
<feature type="domain" description="Phosphatidic acid phosphatase type 2/haloperoxidase" evidence="11">
    <location>
        <begin position="62"/>
        <end position="171"/>
    </location>
</feature>
<comment type="subcellular location">
    <subcellularLocation>
        <location evidence="1">Cell membrane</location>
        <topology evidence="1">Multi-pass membrane protein</topology>
    </subcellularLocation>
</comment>
<evidence type="ECO:0000256" key="10">
    <source>
        <dbReference type="SAM" id="Phobius"/>
    </source>
</evidence>
<feature type="transmembrane region" description="Helical" evidence="10">
    <location>
        <begin position="115"/>
        <end position="137"/>
    </location>
</feature>
<keyword evidence="7 10" id="KW-0472">Membrane</keyword>
<dbReference type="PANTHER" id="PTHR14969">
    <property type="entry name" value="SPHINGOSINE-1-PHOSPHATE PHOSPHOHYDROLASE"/>
    <property type="match status" value="1"/>
</dbReference>
<evidence type="ECO:0000256" key="4">
    <source>
        <dbReference type="ARBA" id="ARBA00022692"/>
    </source>
</evidence>
<accession>A0ABU9TZN7</accession>
<dbReference type="InterPro" id="IPR036938">
    <property type="entry name" value="PAP2/HPO_sf"/>
</dbReference>